<feature type="compositionally biased region" description="Polar residues" evidence="1">
    <location>
        <begin position="348"/>
        <end position="360"/>
    </location>
</feature>
<dbReference type="GO" id="GO:0007140">
    <property type="term" value="P:male meiotic nuclear division"/>
    <property type="evidence" value="ECO:0007669"/>
    <property type="project" value="InterPro"/>
</dbReference>
<feature type="region of interest" description="Disordered" evidence="1">
    <location>
        <begin position="2425"/>
        <end position="2447"/>
    </location>
</feature>
<dbReference type="GO" id="GO:0005634">
    <property type="term" value="C:nucleus"/>
    <property type="evidence" value="ECO:0007669"/>
    <property type="project" value="TreeGrafter"/>
</dbReference>
<feature type="domain" description="TASOR pseudo-PARP" evidence="2">
    <location>
        <begin position="131"/>
        <end position="277"/>
    </location>
</feature>
<proteinExistence type="predicted"/>
<feature type="compositionally biased region" description="Basic and acidic residues" evidence="1">
    <location>
        <begin position="669"/>
        <end position="689"/>
    </location>
</feature>
<feature type="compositionally biased region" description="Pro residues" evidence="1">
    <location>
        <begin position="380"/>
        <end position="412"/>
    </location>
</feature>
<feature type="region of interest" description="Disordered" evidence="1">
    <location>
        <begin position="669"/>
        <end position="698"/>
    </location>
</feature>
<feature type="region of interest" description="Disordered" evidence="1">
    <location>
        <begin position="334"/>
        <end position="360"/>
    </location>
</feature>
<dbReference type="Ensembl" id="ENSOTST00005187282.1">
    <property type="protein sequence ID" value="ENSOTSP00005155674.1"/>
    <property type="gene ID" value="ENSOTSG00005030152.2"/>
</dbReference>
<name>A0AAZ3SRQ1_ONCTS</name>
<feature type="domain" description="Testis expressed sequence 15" evidence="3">
    <location>
        <begin position="1838"/>
        <end position="2052"/>
    </location>
</feature>
<dbReference type="GO" id="GO:0007130">
    <property type="term" value="P:synaptonemal complex assembly"/>
    <property type="evidence" value="ECO:0007669"/>
    <property type="project" value="TreeGrafter"/>
</dbReference>
<feature type="region of interest" description="Disordered" evidence="1">
    <location>
        <begin position="373"/>
        <end position="419"/>
    </location>
</feature>
<reference evidence="4" key="3">
    <citation type="submission" date="2025-09" db="UniProtKB">
        <authorList>
            <consortium name="Ensembl"/>
        </authorList>
    </citation>
    <scope>IDENTIFICATION</scope>
</reference>
<sequence length="2507" mass="280469">METLGSKREMALPSRSSSQAIGALTLSSSQAIGALTLSSSQAIGAQTVSSSQVIGAPPLRNFTIPRRKRGDGKALLDVCLKESRDYSLIQTTLNESRLDMGKEISFSWQWDDVTLIHNEELLREFFEKRSEMRLKDRHVREMEERFCFLVTSDQKAKQMYQHGLKVENTDQHSLGNPSYGVYLHRHADVALKNISGNTPAGKILIIFKVLFGKVKKVPPCYGRNSTHDPTVNYDCHVSKDPAVPRDSLSQQVLSSSVFLFDYNENQELKQRPRQCLPYAMVSLVPSVNSSPTSTLVPSVKLGPKTKDSAACLETCTVAQRVGRGQNATVTFKHFGTTESPLPGYRSQGFGTNPPFQRGDQQNFQNITSIANQLYHNGSDQPPPPPLHISPCDQPPPPPPPLGPCDQPPPPFSPCDQSPAPISPCDQPPTPFSSCVQPPSPFSSCVQPPSPFSSCVQPPSPFSSCVQPPSPFSSCVQPPLPFSSCVQPPSPFSSCVQPPSPFSSCAQLLPPFSSCVQPTPSPSPFSPCDQPPPPFSSWAPPLPPPFTGSITFLEDNGLVTDPIHLQIPSHAGTAQFDHNKPHLCNQVQSCQQVSNTLSTNQDNLWRQSTSATGALEPVSTIVYSSRVIKDPRLSARDTNNMQRSISMESESGQQTSTSVCILTVKPEHKNLQNVPKQEKNLRETGKKNDPKPCQPDTPIDCSTATLVNISAPSSVIPTTENQPSSRMLKMKFQKYSPYFHLTKEERKAKIGSLQHLSFDEKNTLLERTNFYATYFQKSRCLLNQNDKVTAVDPGRLCKPGSIKRCLSSTEKTQKTHDDSGAYLQQQVRQHNLPQYTTNGDQSSKPIPEISAHNPSIVCGAVEENVALQFERNTGNMEPEDMNLCSPESTTTCLTETEEDVHKVTVEPQDEMAMKNDSPIPFLPQTVNQTATSESRQETEVRSNLNSATEEKPQDALNENSNASKQNTEASSKPNSIRYEKNLNIVPEIAEGNRQSRELKCEPILAEKNKTNAVSSVDDTMVNENPSETRCPVIYESHTDIMDACEEVCGTGTSEEVMSVTVFCPGVMSRQNHERLLQKDRECYGIGQHQQNESNTFSTCGDLADNTEECQADDSKAKDTVYSFLYNRLQLSELFLSPNQHGSCSISGKHYLKPKCKDSPMDTNKSLLPSCNPNQVDIGEGFNLRITINADRELSAVTESPSLSKRFSVSECPQGTQASTTVQENEKFSNNSMISENTPIDGVLKTSTYYTTFNRAHARNAKLIKMMAEKYKGKENASVRIMRNHQHSRVKKKLIVEKSTTDIPYSEISRSSHKAITGHMQMPFMQREKDCLNVSHKNLKRKTFFPNKVTRNARENKHKSCFTFKSKVAAHKMSVSDDLKTSTRVPITSKKSTILKTIIDFRRKKRWGTFNHNRMYSQRNVWNAPAKYITSSPTSDDNKHLRGNRFEKKHLKTPTRGLETNMSMRDGNEKINEEKQIADAVDTTLTSSTIDIVNEEAAKSNYGSTASNFVEDIQHIEEAKDLSKSRTSNDGKPHDTETSQETQSNCTSLQNKLPPPKCTNIVAISQDNEGMTEFKKHEVDLLKEKALQAHTHSIKEVEEANSDMAPAKEIISASENMEFPLDAAIKILCGSELISNTPKPQEEIARVLQHKYGQMETEKADTSDRTHYCNPLEQEDTPSKEVKLINRLRDYLTNFEYIVRKPEPKTSDTLCETETNLPQICETIQNNVNDHKEKPVHLVVLDRVELRNLRPNAIPFPIKICTPNINTNNDLIHSKEQEHKEKTRGNKTNYYRIPCISPDSTSMLEVPEKSTQTPMDKKTTEAEISTSVPDINHGITIAENDASREQQRQPNYTIDANNMIMLKALAEIEPENSEFCKTKENTNQKPTSHIVRVNTKTFHRNFSVADISNALKHGDKVTSLAELCPLRTECKVMMQYFILNFEEKQNVEVNSTIVSRDQILERYLDRPPVPMELKYEALNSFLELQIMMEAWQFVDNKMRFLSGQSTFRSLLWYDPTLYGELFKGKVGLQQQSSLYSSFQQSLINEGPIALQRYHLAVSTLNEQLKRAPEMSYYMYLKSKRERLEIEAALRNPSDIESFFLSVPLSCMVNFGDSVESLQGVQRLVTTFTETPADKLEDGFDVGKAEHLAMVFRFLQEKIYYLKACSNTMVSKTSWFGMEHIMYDASKMLVWRNTKQTGSDELQAKYKKANPQIVFGVTESGVSLLHTSVSKRTQLMVKTGTTAQRFRGRSRGRPPMENTRCAEKKYPQHGSLPIIDLTKSPNRDNPDVYHWATPPSNPAGHFQAWTHQESLVKSQVVNWGERSHDTQAMERNIPASSLSRPVPTYPEIRACLRTSKSGTAPNSQIQLPASMGGVGSKSDGRQQWAVSWVPHNPQNITGSDLRPMHPLWIGVGDNGHPPIGEPVLLEQTNPSSWSSLPSSPPSVPAGNTAQQSLHSLPALATTTNNFPPICEPLPINYPFFLLNGQTYSTANPELSTATLDNRGRFPRYVE</sequence>
<feature type="compositionally biased region" description="Polar residues" evidence="1">
    <location>
        <begin position="955"/>
        <end position="973"/>
    </location>
</feature>
<dbReference type="InterPro" id="IPR032765">
    <property type="entry name" value="TEX15_dom"/>
</dbReference>
<dbReference type="GeneTree" id="ENSGT00390000006260"/>
<feature type="compositionally biased region" description="Polar residues" evidence="1">
    <location>
        <begin position="1537"/>
        <end position="1549"/>
    </location>
</feature>
<evidence type="ECO:0008006" key="6">
    <source>
        <dbReference type="Google" id="ProtNLM"/>
    </source>
</evidence>
<dbReference type="InterPro" id="IPR022188">
    <property type="entry name" value="TASOR_DUF3715"/>
</dbReference>
<gene>
    <name evidence="4" type="primary">LOC112236047</name>
</gene>
<dbReference type="Pfam" id="PF12509">
    <property type="entry name" value="DUF3715"/>
    <property type="match status" value="1"/>
</dbReference>
<organism evidence="4 5">
    <name type="scientific">Oncorhynchus tshawytscha</name>
    <name type="common">Chinook salmon</name>
    <name type="synonym">Salmo tshawytscha</name>
    <dbReference type="NCBI Taxonomy" id="74940"/>
    <lineage>
        <taxon>Eukaryota</taxon>
        <taxon>Metazoa</taxon>
        <taxon>Chordata</taxon>
        <taxon>Craniata</taxon>
        <taxon>Vertebrata</taxon>
        <taxon>Euteleostomi</taxon>
        <taxon>Actinopterygii</taxon>
        <taxon>Neopterygii</taxon>
        <taxon>Teleostei</taxon>
        <taxon>Protacanthopterygii</taxon>
        <taxon>Salmoniformes</taxon>
        <taxon>Salmonidae</taxon>
        <taxon>Salmoninae</taxon>
        <taxon>Oncorhynchus</taxon>
    </lineage>
</organism>
<feature type="compositionally biased region" description="Polar residues" evidence="1">
    <location>
        <begin position="2353"/>
        <end position="2364"/>
    </location>
</feature>
<feature type="region of interest" description="Disordered" evidence="1">
    <location>
        <begin position="2353"/>
        <end position="2376"/>
    </location>
</feature>
<accession>A0AAZ3SRQ1</accession>
<reference evidence="5" key="1">
    <citation type="journal article" date="2018" name="PLoS ONE">
        <title>Chinook salmon (Oncorhynchus tshawytscha) genome and transcriptome.</title>
        <authorList>
            <person name="Christensen K.A."/>
            <person name="Leong J.S."/>
            <person name="Sakhrani D."/>
            <person name="Biagi C.A."/>
            <person name="Minkley D.R."/>
            <person name="Withler R.E."/>
            <person name="Rondeau E.B."/>
            <person name="Koop B.F."/>
            <person name="Devlin R.H."/>
        </authorList>
    </citation>
    <scope>NUCLEOTIDE SEQUENCE [LARGE SCALE GENOMIC DNA]</scope>
</reference>
<evidence type="ECO:0000259" key="2">
    <source>
        <dbReference type="Pfam" id="PF12509"/>
    </source>
</evidence>
<evidence type="ECO:0000313" key="5">
    <source>
        <dbReference type="Proteomes" id="UP000694402"/>
    </source>
</evidence>
<feature type="region of interest" description="Disordered" evidence="1">
    <location>
        <begin position="927"/>
        <end position="977"/>
    </location>
</feature>
<evidence type="ECO:0000256" key="1">
    <source>
        <dbReference type="SAM" id="MobiDB-lite"/>
    </source>
</evidence>
<dbReference type="Gene3D" id="3.90.228.10">
    <property type="match status" value="1"/>
</dbReference>
<keyword evidence="5" id="KW-1185">Reference proteome</keyword>
<dbReference type="SUPFAM" id="SSF56399">
    <property type="entry name" value="ADP-ribosylation"/>
    <property type="match status" value="1"/>
</dbReference>
<dbReference type="Proteomes" id="UP000694402">
    <property type="component" value="Unassembled WGS sequence"/>
</dbReference>
<evidence type="ECO:0000259" key="3">
    <source>
        <dbReference type="Pfam" id="PF15326"/>
    </source>
</evidence>
<feature type="compositionally biased region" description="Basic and acidic residues" evidence="1">
    <location>
        <begin position="1517"/>
        <end position="1535"/>
    </location>
</feature>
<dbReference type="PANTHER" id="PTHR22380">
    <property type="entry name" value="TESTIS-EXPRESSED PROTEIN 15"/>
    <property type="match status" value="1"/>
</dbReference>
<evidence type="ECO:0000313" key="4">
    <source>
        <dbReference type="Ensembl" id="ENSOTSP00005155674.1"/>
    </source>
</evidence>
<dbReference type="PANTHER" id="PTHR22380:SF1">
    <property type="entry name" value="TESTIS-EXPRESSED PROTEIN 15"/>
    <property type="match status" value="1"/>
</dbReference>
<feature type="region of interest" description="Disordered" evidence="1">
    <location>
        <begin position="1517"/>
        <end position="1550"/>
    </location>
</feature>
<reference evidence="4" key="2">
    <citation type="submission" date="2025-08" db="UniProtKB">
        <authorList>
            <consortium name="Ensembl"/>
        </authorList>
    </citation>
    <scope>IDENTIFICATION</scope>
</reference>
<protein>
    <recommendedName>
        <fullName evidence="6">Testis-expressed protein 15</fullName>
    </recommendedName>
</protein>
<dbReference type="Pfam" id="PF15326">
    <property type="entry name" value="TEX15"/>
    <property type="match status" value="1"/>
</dbReference>
<dbReference type="GO" id="GO:0010569">
    <property type="term" value="P:regulation of double-strand break repair via homologous recombination"/>
    <property type="evidence" value="ECO:0007669"/>
    <property type="project" value="InterPro"/>
</dbReference>
<dbReference type="InterPro" id="IPR026616">
    <property type="entry name" value="TEX15"/>
</dbReference>